<reference evidence="8" key="1">
    <citation type="submission" date="2022-08" db="EMBL/GenBank/DDBJ databases">
        <title>Draft genome sequencing of Roseisolibacter agri AW1220.</title>
        <authorList>
            <person name="Tobiishi Y."/>
            <person name="Tonouchi A."/>
        </authorList>
    </citation>
    <scope>NUCLEOTIDE SEQUENCE</scope>
    <source>
        <strain evidence="8">AW1220</strain>
    </source>
</reference>
<keyword evidence="9" id="KW-1185">Reference proteome</keyword>
<evidence type="ECO:0000313" key="9">
    <source>
        <dbReference type="Proteomes" id="UP001161325"/>
    </source>
</evidence>
<gene>
    <name evidence="8" type="primary">tldD_2</name>
    <name evidence="8" type="ORF">rosag_10200</name>
</gene>
<evidence type="ECO:0000259" key="6">
    <source>
        <dbReference type="Pfam" id="PF19289"/>
    </source>
</evidence>
<dbReference type="GO" id="GO:0006508">
    <property type="term" value="P:proteolysis"/>
    <property type="evidence" value="ECO:0007669"/>
    <property type="project" value="UniProtKB-KW"/>
</dbReference>
<evidence type="ECO:0000259" key="7">
    <source>
        <dbReference type="Pfam" id="PF19290"/>
    </source>
</evidence>
<dbReference type="EMBL" id="BRXS01000002">
    <property type="protein sequence ID" value="GLC24507.1"/>
    <property type="molecule type" value="Genomic_DNA"/>
</dbReference>
<feature type="domain" description="Metalloprotease TldD/E C-terminal" evidence="6">
    <location>
        <begin position="229"/>
        <end position="458"/>
    </location>
</feature>
<dbReference type="GO" id="GO:0005829">
    <property type="term" value="C:cytosol"/>
    <property type="evidence" value="ECO:0007669"/>
    <property type="project" value="TreeGrafter"/>
</dbReference>
<evidence type="ECO:0000256" key="2">
    <source>
        <dbReference type="ARBA" id="ARBA00022670"/>
    </source>
</evidence>
<dbReference type="Gene3D" id="3.30.2290.10">
    <property type="entry name" value="PmbA/TldD superfamily"/>
    <property type="match status" value="1"/>
</dbReference>
<dbReference type="Pfam" id="PF01523">
    <property type="entry name" value="PmbA_TldD_1st"/>
    <property type="match status" value="1"/>
</dbReference>
<dbReference type="PANTHER" id="PTHR30624">
    <property type="entry name" value="UNCHARACTERIZED PROTEIN TLDD AND PMBA"/>
    <property type="match status" value="1"/>
</dbReference>
<proteinExistence type="inferred from homology"/>
<dbReference type="InterPro" id="IPR045570">
    <property type="entry name" value="Metalloprtase-TldD/E_cen_dom"/>
</dbReference>
<dbReference type="Pfam" id="PF19289">
    <property type="entry name" value="PmbA_TldD_3rd"/>
    <property type="match status" value="1"/>
</dbReference>
<name>A0AA37V1Z2_9BACT</name>
<keyword evidence="3" id="KW-0378">Hydrolase</keyword>
<accession>A0AA37V1Z2</accession>
<feature type="domain" description="Metalloprotease TldD/E central" evidence="7">
    <location>
        <begin position="110"/>
        <end position="221"/>
    </location>
</feature>
<dbReference type="InterPro" id="IPR002510">
    <property type="entry name" value="Metalloprtase-TldD/E_N"/>
</dbReference>
<comment type="similarity">
    <text evidence="1">Belongs to the peptidase U62 family.</text>
</comment>
<dbReference type="SUPFAM" id="SSF111283">
    <property type="entry name" value="Putative modulator of DNA gyrase, PmbA/TldD"/>
    <property type="match status" value="1"/>
</dbReference>
<evidence type="ECO:0000256" key="1">
    <source>
        <dbReference type="ARBA" id="ARBA00005836"/>
    </source>
</evidence>
<dbReference type="InterPro" id="IPR036059">
    <property type="entry name" value="TldD/PmbA_sf"/>
</dbReference>
<dbReference type="PANTHER" id="PTHR30624:SF10">
    <property type="entry name" value="CONSERVED PROTEIN"/>
    <property type="match status" value="1"/>
</dbReference>
<dbReference type="Pfam" id="PF19290">
    <property type="entry name" value="PmbA_TldD_2nd"/>
    <property type="match status" value="1"/>
</dbReference>
<evidence type="ECO:0000259" key="5">
    <source>
        <dbReference type="Pfam" id="PF01523"/>
    </source>
</evidence>
<dbReference type="FunFam" id="3.30.2290.10:FF:000003">
    <property type="entry name" value="Zinc-dependent protease, TldD/PmbA family"/>
    <property type="match status" value="1"/>
</dbReference>
<keyword evidence="2" id="KW-0645">Protease</keyword>
<dbReference type="GO" id="GO:0008237">
    <property type="term" value="F:metallopeptidase activity"/>
    <property type="evidence" value="ECO:0007669"/>
    <property type="project" value="UniProtKB-KW"/>
</dbReference>
<sequence>MRALDAAKSGGAEYADVRIAQNRTQFVATRERRVQGLADGETFGAGVRALVGGAWGFAATSDLSPDGIAAAARQAVAQAKANRAAQVRPHQLAPVTPTPNGEWKSPIKVDPFEVPVADKVALLLAANEAALKVKGVRFVTSGMNFLREEKTFASTDGTYTVQTLYRTTPNMNITAVAADNSDFQSRQSTEVAPMGRGYEHVTESDFVGNAPKWAGEAAEKLAAKPVEVGRYDLILNPSNLFLTIHESVAHPTELDRVLGFEANYAGTSFVTPPEKVLGQLKYGSPLMNIQADRNQVGSLAACGWDDEGVQPETYMIIKDGVVVDYQTTREQAPYLDWWYRKSGKTMRSHGNSYAQSWADVQFQRMPNVSLLPGEKDYVWEDLISATDRGIAIVGNGSFSIDQQRYNGQFAGQLFYEIKGGKVVGMLKDVAYQFRTPEFWGSLDMIGGKRSYWLGGANNDGKGQPSQSNAVSHGCVPSRFRNVNVINTGRTA</sequence>
<organism evidence="8 9">
    <name type="scientific">Roseisolibacter agri</name>
    <dbReference type="NCBI Taxonomy" id="2014610"/>
    <lineage>
        <taxon>Bacteria</taxon>
        <taxon>Pseudomonadati</taxon>
        <taxon>Gemmatimonadota</taxon>
        <taxon>Gemmatimonadia</taxon>
        <taxon>Gemmatimonadales</taxon>
        <taxon>Gemmatimonadaceae</taxon>
        <taxon>Roseisolibacter</taxon>
    </lineage>
</organism>
<dbReference type="Proteomes" id="UP001161325">
    <property type="component" value="Unassembled WGS sequence"/>
</dbReference>
<comment type="caution">
    <text evidence="8">The sequence shown here is derived from an EMBL/GenBank/DDBJ whole genome shotgun (WGS) entry which is preliminary data.</text>
</comment>
<evidence type="ECO:0000313" key="8">
    <source>
        <dbReference type="EMBL" id="GLC24507.1"/>
    </source>
</evidence>
<evidence type="ECO:0000256" key="3">
    <source>
        <dbReference type="ARBA" id="ARBA00022801"/>
    </source>
</evidence>
<keyword evidence="4" id="KW-0482">Metalloprotease</keyword>
<protein>
    <submittedName>
        <fullName evidence="8">TldD protein</fullName>
    </submittedName>
</protein>
<dbReference type="AlphaFoldDB" id="A0AA37V1Z2"/>
<dbReference type="InterPro" id="IPR035068">
    <property type="entry name" value="TldD/PmbA_N"/>
</dbReference>
<dbReference type="InterPro" id="IPR045569">
    <property type="entry name" value="Metalloprtase-TldD/E_C"/>
</dbReference>
<evidence type="ECO:0000256" key="4">
    <source>
        <dbReference type="ARBA" id="ARBA00023049"/>
    </source>
</evidence>
<dbReference type="InterPro" id="IPR051463">
    <property type="entry name" value="Peptidase_U62_metallo"/>
</dbReference>
<feature type="domain" description="Metalloprotease TldD/E N-terminal" evidence="5">
    <location>
        <begin position="15"/>
        <end position="79"/>
    </location>
</feature>